<keyword evidence="2" id="KW-1185">Reference proteome</keyword>
<proteinExistence type="predicted"/>
<reference evidence="2" key="1">
    <citation type="submission" date="2013-02" db="EMBL/GenBank/DDBJ databases">
        <authorList>
            <person name="Hughes D."/>
        </authorList>
    </citation>
    <scope>NUCLEOTIDE SEQUENCE</scope>
    <source>
        <strain>Durham</strain>
        <strain evidence="2">NC isolate 2 -- Noor lab</strain>
    </source>
</reference>
<dbReference type="HOGENOM" id="CLU_2545202_0_0_1"/>
<sequence length="83" mass="9907">MDTAIIIMIIRSELFNSVFIENLRIDDICCDLESFLMHLLRQWFHSPIDIKYLYLHQFDHCVQFKSSSGFHDPSSHPYSQLKM</sequence>
<protein>
    <submittedName>
        <fullName evidence="1">Uncharacterized protein</fullName>
    </submittedName>
</protein>
<reference evidence="1" key="2">
    <citation type="submission" date="2015-06" db="UniProtKB">
        <authorList>
            <consortium name="EnsemblMetazoa"/>
        </authorList>
    </citation>
    <scope>IDENTIFICATION</scope>
</reference>
<evidence type="ECO:0000313" key="2">
    <source>
        <dbReference type="Proteomes" id="UP000015102"/>
    </source>
</evidence>
<organism evidence="1 2">
    <name type="scientific">Megaselia scalaris</name>
    <name type="common">Humpbacked fly</name>
    <name type="synonym">Phora scalaris</name>
    <dbReference type="NCBI Taxonomy" id="36166"/>
    <lineage>
        <taxon>Eukaryota</taxon>
        <taxon>Metazoa</taxon>
        <taxon>Ecdysozoa</taxon>
        <taxon>Arthropoda</taxon>
        <taxon>Hexapoda</taxon>
        <taxon>Insecta</taxon>
        <taxon>Pterygota</taxon>
        <taxon>Neoptera</taxon>
        <taxon>Endopterygota</taxon>
        <taxon>Diptera</taxon>
        <taxon>Brachycera</taxon>
        <taxon>Muscomorpha</taxon>
        <taxon>Platypezoidea</taxon>
        <taxon>Phoridae</taxon>
        <taxon>Megaseliini</taxon>
        <taxon>Megaselia</taxon>
    </lineage>
</organism>
<dbReference type="EMBL" id="CAQQ02106060">
    <property type="status" value="NOT_ANNOTATED_CDS"/>
    <property type="molecule type" value="Genomic_DNA"/>
</dbReference>
<evidence type="ECO:0000313" key="1">
    <source>
        <dbReference type="EnsemblMetazoa" id="MESCA006224-PA"/>
    </source>
</evidence>
<dbReference type="EnsemblMetazoa" id="MESCA006224-RA">
    <property type="protein sequence ID" value="MESCA006224-PA"/>
    <property type="gene ID" value="MESCA006224"/>
</dbReference>
<dbReference type="Proteomes" id="UP000015102">
    <property type="component" value="Unassembled WGS sequence"/>
</dbReference>
<name>T1GRE3_MEGSC</name>
<dbReference type="EMBL" id="CAQQ02106061">
    <property type="status" value="NOT_ANNOTATED_CDS"/>
    <property type="molecule type" value="Genomic_DNA"/>
</dbReference>
<accession>T1GRE3</accession>
<dbReference type="AlphaFoldDB" id="T1GRE3"/>